<evidence type="ECO:0000313" key="2">
    <source>
        <dbReference type="Proteomes" id="UP000198211"/>
    </source>
</evidence>
<organism evidence="1 2">
    <name type="scientific">Phytophthora megakarya</name>
    <dbReference type="NCBI Taxonomy" id="4795"/>
    <lineage>
        <taxon>Eukaryota</taxon>
        <taxon>Sar</taxon>
        <taxon>Stramenopiles</taxon>
        <taxon>Oomycota</taxon>
        <taxon>Peronosporomycetes</taxon>
        <taxon>Peronosporales</taxon>
        <taxon>Peronosporaceae</taxon>
        <taxon>Phytophthora</taxon>
    </lineage>
</organism>
<proteinExistence type="predicted"/>
<reference evidence="2" key="1">
    <citation type="submission" date="2017-03" db="EMBL/GenBank/DDBJ databases">
        <title>Phytopthora megakarya and P. palmivora, two closely related causual agents of cacao black pod achieved similar genome size and gene model numbers by different mechanisms.</title>
        <authorList>
            <person name="Ali S."/>
            <person name="Shao J."/>
            <person name="Larry D.J."/>
            <person name="Kronmiller B."/>
            <person name="Shen D."/>
            <person name="Strem M.D."/>
            <person name="Melnick R.L."/>
            <person name="Guiltinan M.J."/>
            <person name="Tyler B.M."/>
            <person name="Meinhardt L.W."/>
            <person name="Bailey B.A."/>
        </authorList>
    </citation>
    <scope>NUCLEOTIDE SEQUENCE [LARGE SCALE GENOMIC DNA]</scope>
    <source>
        <strain evidence="2">zdho120</strain>
    </source>
</reference>
<dbReference type="InterPro" id="IPR016197">
    <property type="entry name" value="Chromo-like_dom_sf"/>
</dbReference>
<dbReference type="Gene3D" id="2.40.50.40">
    <property type="match status" value="1"/>
</dbReference>
<evidence type="ECO:0000313" key="1">
    <source>
        <dbReference type="EMBL" id="OWZ19787.1"/>
    </source>
</evidence>
<dbReference type="EMBL" id="NBNE01000400">
    <property type="protein sequence ID" value="OWZ19787.1"/>
    <property type="molecule type" value="Genomic_DNA"/>
</dbReference>
<dbReference type="SUPFAM" id="SSF54160">
    <property type="entry name" value="Chromo domain-like"/>
    <property type="match status" value="1"/>
</dbReference>
<comment type="caution">
    <text evidence="1">The sequence shown here is derived from an EMBL/GenBank/DDBJ whole genome shotgun (WGS) entry which is preliminary data.</text>
</comment>
<accession>A0A225WRU7</accession>
<dbReference type="AlphaFoldDB" id="A0A225WRU7"/>
<protein>
    <recommendedName>
        <fullName evidence="3">Chromo domain-containing protein</fullName>
    </recommendedName>
</protein>
<sequence>MWKELSERLKQRFQVGDSIWLYLTRVQPGLSKKFAHLWYDSFRILEVSNNFGSKLKIKVPYTKYTLAYMLKPRALFPDRPTKEVEVSEDEFHAALLPEKGSNTGFREYLVKWKEYTGLQWLPASQLNCGALLYDFNKNVRAQTTIRDWYAQMPKSTRHSWKLLSIKFKKLYCRNTGSYAE</sequence>
<evidence type="ECO:0008006" key="3">
    <source>
        <dbReference type="Google" id="ProtNLM"/>
    </source>
</evidence>
<name>A0A225WRU7_9STRA</name>
<keyword evidence="2" id="KW-1185">Reference proteome</keyword>
<gene>
    <name evidence="1" type="ORF">PHMEG_0005909</name>
</gene>
<dbReference type="Proteomes" id="UP000198211">
    <property type="component" value="Unassembled WGS sequence"/>
</dbReference>
<dbReference type="OrthoDB" id="167584at2759"/>